<comment type="subcellular location">
    <subcellularLocation>
        <location evidence="10">Cytoplasm</location>
    </subcellularLocation>
    <text evidence="10">Associated with the membrane possibly through PlsY.</text>
</comment>
<dbReference type="InterPro" id="IPR003664">
    <property type="entry name" value="FA_synthesis"/>
</dbReference>
<evidence type="ECO:0000256" key="8">
    <source>
        <dbReference type="ARBA" id="ARBA00024069"/>
    </source>
</evidence>
<dbReference type="GO" id="GO:0006633">
    <property type="term" value="P:fatty acid biosynthetic process"/>
    <property type="evidence" value="ECO:0007669"/>
    <property type="project" value="UniProtKB-UniRule"/>
</dbReference>
<keyword evidence="6 10" id="KW-0594">Phospholipid biosynthesis</keyword>
<evidence type="ECO:0000256" key="4">
    <source>
        <dbReference type="ARBA" id="ARBA00022679"/>
    </source>
</evidence>
<dbReference type="InterPro" id="IPR012281">
    <property type="entry name" value="Phospholipid_synth_PlsX-like"/>
</dbReference>
<gene>
    <name evidence="10 11" type="primary">plsX</name>
    <name evidence="11" type="ORF">NIG5292_00101</name>
</gene>
<keyword evidence="5 10" id="KW-0443">Lipid metabolism</keyword>
<keyword evidence="12" id="KW-1185">Reference proteome</keyword>
<evidence type="ECO:0000313" key="11">
    <source>
        <dbReference type="EMBL" id="CRK74076.1"/>
    </source>
</evidence>
<dbReference type="UniPathway" id="UPA00085"/>
<protein>
    <recommendedName>
        <fullName evidence="8 10">Phosphate acyltransferase</fullName>
        <ecNumber evidence="8 10">2.3.1.274</ecNumber>
    </recommendedName>
    <alternativeName>
        <fullName evidence="10">Acyl-ACP phosphotransacylase</fullName>
    </alternativeName>
    <alternativeName>
        <fullName evidence="10">Acyl-[acyl-carrier-protein]--phosphate acyltransferase</fullName>
    </alternativeName>
    <alternativeName>
        <fullName evidence="10">Phosphate-acyl-ACP acyltransferase</fullName>
    </alternativeName>
</protein>
<sequence length="364" mass="39069">MTDQPQIKQIEDTTRSHTVVSVDAMGGDNGPATVVAGLARCAKKDPSLRFILHGQASVLTPLLDRRRLGDVVELRDCAGVVEMADKPSQVLRSGKDTSMWSCIEAVRTGDADVAVSCGNTGALMAISMIRLRKVDGVNRPAIACLWPSRNPSGFNVMLDVGADIRADEHDLLQYAMMGASYARNGLDLETPRVGLLNVGTEEHKGRAELKVAHELLRRAAKKSKLDYVGFVEGGDIPSDKVDVIVTDGFTGNVALKTGEGTASLIRDFLGKAFRHTPLSRLAALLALPSLRRLARRIDPRRVNGGVFLGLNGTVVKSHGSSDVLGMASAIHLASRLSQSDFNRKLAKRIATANELAADLDKEES</sequence>
<evidence type="ECO:0000256" key="9">
    <source>
        <dbReference type="ARBA" id="ARBA00046608"/>
    </source>
</evidence>
<dbReference type="GO" id="GO:0008654">
    <property type="term" value="P:phospholipid biosynthetic process"/>
    <property type="evidence" value="ECO:0007669"/>
    <property type="project" value="UniProtKB-KW"/>
</dbReference>
<dbReference type="Pfam" id="PF02504">
    <property type="entry name" value="FA_synthesis"/>
    <property type="match status" value="1"/>
</dbReference>
<dbReference type="SUPFAM" id="SSF53659">
    <property type="entry name" value="Isocitrate/Isopropylmalate dehydrogenase-like"/>
    <property type="match status" value="1"/>
</dbReference>
<keyword evidence="3 10" id="KW-0444">Lipid biosynthesis</keyword>
<accession>A0A0U1NH74</accession>
<organism evidence="11 12">
    <name type="scientific">Nereida ignava</name>
    <dbReference type="NCBI Taxonomy" id="282199"/>
    <lineage>
        <taxon>Bacteria</taxon>
        <taxon>Pseudomonadati</taxon>
        <taxon>Pseudomonadota</taxon>
        <taxon>Alphaproteobacteria</taxon>
        <taxon>Rhodobacterales</taxon>
        <taxon>Roseobacteraceae</taxon>
        <taxon>Nereida</taxon>
    </lineage>
</organism>
<evidence type="ECO:0000256" key="6">
    <source>
        <dbReference type="ARBA" id="ARBA00023209"/>
    </source>
</evidence>
<comment type="catalytic activity">
    <reaction evidence="1 10">
        <text>a fatty acyl-[ACP] + phosphate = an acyl phosphate + holo-[ACP]</text>
        <dbReference type="Rhea" id="RHEA:42292"/>
        <dbReference type="Rhea" id="RHEA-COMP:9685"/>
        <dbReference type="Rhea" id="RHEA-COMP:14125"/>
        <dbReference type="ChEBI" id="CHEBI:43474"/>
        <dbReference type="ChEBI" id="CHEBI:59918"/>
        <dbReference type="ChEBI" id="CHEBI:64479"/>
        <dbReference type="ChEBI" id="CHEBI:138651"/>
        <dbReference type="EC" id="2.3.1.274"/>
    </reaction>
</comment>
<comment type="pathway">
    <text evidence="10">Lipid metabolism; phospholipid metabolism.</text>
</comment>
<dbReference type="Gene3D" id="3.40.718.10">
    <property type="entry name" value="Isopropylmalate Dehydrogenase"/>
    <property type="match status" value="1"/>
</dbReference>
<proteinExistence type="inferred from homology"/>
<evidence type="ECO:0000256" key="1">
    <source>
        <dbReference type="ARBA" id="ARBA00001232"/>
    </source>
</evidence>
<evidence type="ECO:0000313" key="12">
    <source>
        <dbReference type="Proteomes" id="UP000048949"/>
    </source>
</evidence>
<comment type="subunit">
    <text evidence="9 10">Homodimer. Probably interacts with PlsY.</text>
</comment>
<dbReference type="GO" id="GO:0005737">
    <property type="term" value="C:cytoplasm"/>
    <property type="evidence" value="ECO:0007669"/>
    <property type="project" value="UniProtKB-SubCell"/>
</dbReference>
<keyword evidence="11" id="KW-0012">Acyltransferase</keyword>
<dbReference type="AlphaFoldDB" id="A0A0U1NH74"/>
<dbReference type="STRING" id="282199.GCA_001049735_00101"/>
<evidence type="ECO:0000256" key="10">
    <source>
        <dbReference type="HAMAP-Rule" id="MF_00019"/>
    </source>
</evidence>
<dbReference type="OrthoDB" id="9806408at2"/>
<dbReference type="RefSeq" id="WP_048597383.1">
    <property type="nucleotide sequence ID" value="NZ_CVPC01000002.1"/>
</dbReference>
<evidence type="ECO:0000256" key="3">
    <source>
        <dbReference type="ARBA" id="ARBA00022516"/>
    </source>
</evidence>
<evidence type="ECO:0000256" key="7">
    <source>
        <dbReference type="ARBA" id="ARBA00023264"/>
    </source>
</evidence>
<dbReference type="EMBL" id="CVQV01000002">
    <property type="protein sequence ID" value="CRK74076.1"/>
    <property type="molecule type" value="Genomic_DNA"/>
</dbReference>
<dbReference type="EC" id="2.3.1.274" evidence="8 10"/>
<name>A0A0U1NH74_9RHOB</name>
<dbReference type="PANTHER" id="PTHR30100:SF1">
    <property type="entry name" value="PHOSPHATE ACYLTRANSFERASE"/>
    <property type="match status" value="1"/>
</dbReference>
<keyword evidence="2 10" id="KW-0963">Cytoplasm</keyword>
<dbReference type="NCBIfam" id="TIGR00182">
    <property type="entry name" value="plsX"/>
    <property type="match status" value="1"/>
</dbReference>
<keyword evidence="7 10" id="KW-1208">Phospholipid metabolism</keyword>
<dbReference type="PANTHER" id="PTHR30100">
    <property type="entry name" value="FATTY ACID/PHOSPHOLIPID SYNTHESIS PROTEIN PLSX"/>
    <property type="match status" value="1"/>
</dbReference>
<comment type="function">
    <text evidence="10">Catalyzes the reversible formation of acyl-phosphate (acyl-PO(4)) from acyl-[acyl-carrier-protein] (acyl-ACP). This enzyme utilizes acyl-ACP as fatty acyl donor, but not acyl-CoA.</text>
</comment>
<keyword evidence="4 10" id="KW-0808">Transferase</keyword>
<evidence type="ECO:0000256" key="5">
    <source>
        <dbReference type="ARBA" id="ARBA00023098"/>
    </source>
</evidence>
<dbReference type="PIRSF" id="PIRSF002465">
    <property type="entry name" value="Phsphlp_syn_PlsX"/>
    <property type="match status" value="1"/>
</dbReference>
<comment type="similarity">
    <text evidence="10">Belongs to the PlsX family.</text>
</comment>
<reference evidence="11 12" key="1">
    <citation type="submission" date="2015-04" db="EMBL/GenBank/DDBJ databases">
        <authorList>
            <person name="Syromyatnikov M.Y."/>
            <person name="Popov V.N."/>
        </authorList>
    </citation>
    <scope>NUCLEOTIDE SEQUENCE [LARGE SCALE GENOMIC DNA]</scope>
    <source>
        <strain evidence="11 12">CECT 5292</strain>
    </source>
</reference>
<dbReference type="HAMAP" id="MF_00019">
    <property type="entry name" value="PlsX"/>
    <property type="match status" value="1"/>
</dbReference>
<evidence type="ECO:0000256" key="2">
    <source>
        <dbReference type="ARBA" id="ARBA00022490"/>
    </source>
</evidence>
<dbReference type="GO" id="GO:0043811">
    <property type="term" value="F:phosphate:acyl-[acyl carrier protein] acyltransferase activity"/>
    <property type="evidence" value="ECO:0007669"/>
    <property type="project" value="UniProtKB-UniRule"/>
</dbReference>
<dbReference type="Proteomes" id="UP000048949">
    <property type="component" value="Unassembled WGS sequence"/>
</dbReference>